<feature type="domain" description="N-acetyltransferase" evidence="1">
    <location>
        <begin position="120"/>
        <end position="254"/>
    </location>
</feature>
<evidence type="ECO:0000313" key="2">
    <source>
        <dbReference type="EMBL" id="WUT85351.1"/>
    </source>
</evidence>
<dbReference type="Gene3D" id="3.40.630.30">
    <property type="match status" value="1"/>
</dbReference>
<dbReference type="Proteomes" id="UP001432060">
    <property type="component" value="Chromosome"/>
</dbReference>
<protein>
    <submittedName>
        <fullName evidence="2">GNAT family N-acetyltransferase</fullName>
    </submittedName>
</protein>
<dbReference type="EMBL" id="CP109019">
    <property type="protein sequence ID" value="WUT85351.1"/>
    <property type="molecule type" value="Genomic_DNA"/>
</dbReference>
<evidence type="ECO:0000259" key="1">
    <source>
        <dbReference type="PROSITE" id="PS51186"/>
    </source>
</evidence>
<dbReference type="PROSITE" id="PS51186">
    <property type="entry name" value="GNAT"/>
    <property type="match status" value="1"/>
</dbReference>
<dbReference type="InterPro" id="IPR016181">
    <property type="entry name" value="Acyl_CoA_acyltransferase"/>
</dbReference>
<dbReference type="RefSeq" id="WP_329401741.1">
    <property type="nucleotide sequence ID" value="NZ_CP109019.1"/>
</dbReference>
<dbReference type="InterPro" id="IPR027365">
    <property type="entry name" value="GNAT_acetyltra_YdfB-like"/>
</dbReference>
<sequence length="257" mass="27183">MIELPSSQLAVHARTFPSGAPGPATLAEHVATGGTGRLWADRAVHPRVLAVDCAGHVLLRGDPAALAPGSLDALAGRYIEAPDRFLPVLGASFGPVVPWERLVYVRQEAPVAVPRPPRGATVRRLTPADAPELAALDPDSTWIHASWGGPVGLAASGYGWGAFHKGRLAAVACAYFVGSAYEDIAVVTAPDQRRRQLALACVAGLCADVAARGRGAGWSCSRHNRPSRLLAWNAGFRLVREYTHYATPTRSPRLRAA</sequence>
<dbReference type="InterPro" id="IPR000182">
    <property type="entry name" value="GNAT_dom"/>
</dbReference>
<dbReference type="SUPFAM" id="SSF55729">
    <property type="entry name" value="Acyl-CoA N-acyltransferases (Nat)"/>
    <property type="match status" value="1"/>
</dbReference>
<proteinExistence type="predicted"/>
<dbReference type="Pfam" id="PF12746">
    <property type="entry name" value="GNAT_acetyltran"/>
    <property type="match status" value="1"/>
</dbReference>
<gene>
    <name evidence="2" type="ORF">OG515_25730</name>
</gene>
<evidence type="ECO:0000313" key="3">
    <source>
        <dbReference type="Proteomes" id="UP001432060"/>
    </source>
</evidence>
<reference evidence="2" key="1">
    <citation type="submission" date="2022-10" db="EMBL/GenBank/DDBJ databases">
        <title>The complete genomes of actinobacterial strains from the NBC collection.</title>
        <authorList>
            <person name="Joergensen T.S."/>
            <person name="Alvarez Arevalo M."/>
            <person name="Sterndorff E.B."/>
            <person name="Faurdal D."/>
            <person name="Vuksanovic O."/>
            <person name="Mourched A.-S."/>
            <person name="Charusanti P."/>
            <person name="Shaw S."/>
            <person name="Blin K."/>
            <person name="Weber T."/>
        </authorList>
    </citation>
    <scope>NUCLEOTIDE SEQUENCE</scope>
    <source>
        <strain evidence="2">NBC_00668</strain>
    </source>
</reference>
<keyword evidence="3" id="KW-1185">Reference proteome</keyword>
<accession>A0ABZ1XP94</accession>
<name>A0ABZ1XP94_9ACTN</name>
<organism evidence="2 3">
    <name type="scientific">Streptomyces melanogenes</name>
    <dbReference type="NCBI Taxonomy" id="67326"/>
    <lineage>
        <taxon>Bacteria</taxon>
        <taxon>Bacillati</taxon>
        <taxon>Actinomycetota</taxon>
        <taxon>Actinomycetes</taxon>
        <taxon>Kitasatosporales</taxon>
        <taxon>Streptomycetaceae</taxon>
        <taxon>Streptomyces</taxon>
    </lineage>
</organism>